<keyword evidence="2" id="KW-1185">Reference proteome</keyword>
<protein>
    <submittedName>
        <fullName evidence="1">Uncharacterized protein</fullName>
    </submittedName>
</protein>
<sequence>MIDKTKLKPCTYHRSGYFEVNHDMDSTHYSGFVDPNKIDELYDENYNPVPMSSFSIDQEYYDLYCKKINKKTDIL</sequence>
<evidence type="ECO:0000313" key="2">
    <source>
        <dbReference type="Proteomes" id="UP000199309"/>
    </source>
</evidence>
<dbReference type="RefSeq" id="WP_091648474.1">
    <property type="nucleotide sequence ID" value="NZ_FNHQ01000006.1"/>
</dbReference>
<dbReference type="AlphaFoldDB" id="A0A1G9T505"/>
<proteinExistence type="predicted"/>
<dbReference type="EMBL" id="FNHQ01000006">
    <property type="protein sequence ID" value="SDM42793.1"/>
    <property type="molecule type" value="Genomic_DNA"/>
</dbReference>
<dbReference type="Proteomes" id="UP000199309">
    <property type="component" value="Unassembled WGS sequence"/>
</dbReference>
<evidence type="ECO:0000313" key="1">
    <source>
        <dbReference type="EMBL" id="SDM42793.1"/>
    </source>
</evidence>
<organism evidence="1 2">
    <name type="scientific">Megasphaera paucivorans</name>
    <dbReference type="NCBI Taxonomy" id="349095"/>
    <lineage>
        <taxon>Bacteria</taxon>
        <taxon>Bacillati</taxon>
        <taxon>Bacillota</taxon>
        <taxon>Negativicutes</taxon>
        <taxon>Veillonellales</taxon>
        <taxon>Veillonellaceae</taxon>
        <taxon>Megasphaera</taxon>
    </lineage>
</organism>
<gene>
    <name evidence="1" type="ORF">SAMN05660299_00874</name>
</gene>
<accession>A0A1G9T505</accession>
<reference evidence="1 2" key="1">
    <citation type="submission" date="2016-10" db="EMBL/GenBank/DDBJ databases">
        <authorList>
            <person name="de Groot N.N."/>
        </authorList>
    </citation>
    <scope>NUCLEOTIDE SEQUENCE [LARGE SCALE GENOMIC DNA]</scope>
    <source>
        <strain evidence="1 2">DSM 16981</strain>
    </source>
</reference>
<name>A0A1G9T505_9FIRM</name>